<comment type="caution">
    <text evidence="2">The sequence shown here is derived from an EMBL/GenBank/DDBJ whole genome shotgun (WGS) entry which is preliminary data.</text>
</comment>
<dbReference type="OrthoDB" id="2326733at2759"/>
<feature type="chain" id="PRO_5040178693" description="Secreted protein" evidence="1">
    <location>
        <begin position="19"/>
        <end position="115"/>
    </location>
</feature>
<sequence length="115" mass="12896">MFFTKFFAPIALAAVVSAANWESVCVQGKEAIMLSNNQYQNRVCLTIPLSSATDKWGGGRTNCNKGTWELYWNVSSTGQAWLCYGNQSDCPYREAFLDERLAKSKGYDKCWSLSV</sequence>
<dbReference type="Proteomes" id="UP000823405">
    <property type="component" value="Unassembled WGS sequence"/>
</dbReference>
<evidence type="ECO:0000256" key="1">
    <source>
        <dbReference type="SAM" id="SignalP"/>
    </source>
</evidence>
<keyword evidence="3" id="KW-1185">Reference proteome</keyword>
<name>A0A9P6RL89_9FUNG</name>
<accession>A0A9P6RL89</accession>
<dbReference type="EMBL" id="JAAAIN010000117">
    <property type="protein sequence ID" value="KAG0320038.1"/>
    <property type="molecule type" value="Genomic_DNA"/>
</dbReference>
<dbReference type="AlphaFoldDB" id="A0A9P6RL89"/>
<evidence type="ECO:0008006" key="4">
    <source>
        <dbReference type="Google" id="ProtNLM"/>
    </source>
</evidence>
<organism evidence="2 3">
    <name type="scientific">Linnemannia gamsii</name>
    <dbReference type="NCBI Taxonomy" id="64522"/>
    <lineage>
        <taxon>Eukaryota</taxon>
        <taxon>Fungi</taxon>
        <taxon>Fungi incertae sedis</taxon>
        <taxon>Mucoromycota</taxon>
        <taxon>Mortierellomycotina</taxon>
        <taxon>Mortierellomycetes</taxon>
        <taxon>Mortierellales</taxon>
        <taxon>Mortierellaceae</taxon>
        <taxon>Linnemannia</taxon>
    </lineage>
</organism>
<keyword evidence="1" id="KW-0732">Signal</keyword>
<reference evidence="2" key="1">
    <citation type="journal article" date="2020" name="Fungal Divers.">
        <title>Resolving the Mortierellaceae phylogeny through synthesis of multi-gene phylogenetics and phylogenomics.</title>
        <authorList>
            <person name="Vandepol N."/>
            <person name="Liber J."/>
            <person name="Desiro A."/>
            <person name="Na H."/>
            <person name="Kennedy M."/>
            <person name="Barry K."/>
            <person name="Grigoriev I.V."/>
            <person name="Miller A.N."/>
            <person name="O'Donnell K."/>
            <person name="Stajich J.E."/>
            <person name="Bonito G."/>
        </authorList>
    </citation>
    <scope>NUCLEOTIDE SEQUENCE</scope>
    <source>
        <strain evidence="2">NVP60</strain>
    </source>
</reference>
<evidence type="ECO:0000313" key="2">
    <source>
        <dbReference type="EMBL" id="KAG0320038.1"/>
    </source>
</evidence>
<evidence type="ECO:0000313" key="3">
    <source>
        <dbReference type="Proteomes" id="UP000823405"/>
    </source>
</evidence>
<gene>
    <name evidence="2" type="ORF">BGZ97_000875</name>
</gene>
<feature type="signal peptide" evidence="1">
    <location>
        <begin position="1"/>
        <end position="18"/>
    </location>
</feature>
<protein>
    <recommendedName>
        <fullName evidence="4">Secreted protein</fullName>
    </recommendedName>
</protein>
<proteinExistence type="predicted"/>